<evidence type="ECO:0000256" key="1">
    <source>
        <dbReference type="SAM" id="Phobius"/>
    </source>
</evidence>
<dbReference type="Proteomes" id="UP001474120">
    <property type="component" value="Unassembled WGS sequence"/>
</dbReference>
<feature type="domain" description="Potassium channel" evidence="2">
    <location>
        <begin position="145"/>
        <end position="209"/>
    </location>
</feature>
<dbReference type="InterPro" id="IPR013099">
    <property type="entry name" value="K_chnl_dom"/>
</dbReference>
<evidence type="ECO:0000313" key="4">
    <source>
        <dbReference type="Proteomes" id="UP001474120"/>
    </source>
</evidence>
<protein>
    <submittedName>
        <fullName evidence="3">Ion channel</fullName>
    </submittedName>
</protein>
<evidence type="ECO:0000313" key="3">
    <source>
        <dbReference type="EMBL" id="MEL4454998.1"/>
    </source>
</evidence>
<dbReference type="EMBL" id="JBCDNA010000001">
    <property type="protein sequence ID" value="MEL4454998.1"/>
    <property type="molecule type" value="Genomic_DNA"/>
</dbReference>
<organism evidence="3 4">
    <name type="scientific">Lutimonas vermicola</name>
    <dbReference type="NCBI Taxonomy" id="414288"/>
    <lineage>
        <taxon>Bacteria</taxon>
        <taxon>Pseudomonadati</taxon>
        <taxon>Bacteroidota</taxon>
        <taxon>Flavobacteriia</taxon>
        <taxon>Flavobacteriales</taxon>
        <taxon>Flavobacteriaceae</taxon>
        <taxon>Lutimonas</taxon>
    </lineage>
</organism>
<keyword evidence="1" id="KW-0472">Membrane</keyword>
<feature type="transmembrane region" description="Helical" evidence="1">
    <location>
        <begin position="43"/>
        <end position="60"/>
    </location>
</feature>
<dbReference type="Gene3D" id="1.10.287.70">
    <property type="match status" value="1"/>
</dbReference>
<keyword evidence="1" id="KW-0812">Transmembrane</keyword>
<feature type="transmembrane region" description="Helical" evidence="1">
    <location>
        <begin position="120"/>
        <end position="147"/>
    </location>
</feature>
<dbReference type="Pfam" id="PF07885">
    <property type="entry name" value="Ion_trans_2"/>
    <property type="match status" value="1"/>
</dbReference>
<proteinExistence type="predicted"/>
<feature type="transmembrane region" description="Helical" evidence="1">
    <location>
        <begin position="20"/>
        <end position="37"/>
    </location>
</feature>
<feature type="transmembrane region" description="Helical" evidence="1">
    <location>
        <begin position="189"/>
        <end position="211"/>
    </location>
</feature>
<dbReference type="RefSeq" id="WP_342158728.1">
    <property type="nucleotide sequence ID" value="NZ_JBCDNA010000001.1"/>
</dbReference>
<comment type="caution">
    <text evidence="3">The sequence shown here is derived from an EMBL/GenBank/DDBJ whole genome shotgun (WGS) entry which is preliminary data.</text>
</comment>
<keyword evidence="4" id="KW-1185">Reference proteome</keyword>
<reference evidence="3 4" key="1">
    <citation type="submission" date="2024-04" db="EMBL/GenBank/DDBJ databases">
        <title>whole genome sequencing of Lutimonas vermicola strain IMCC1616.</title>
        <authorList>
            <person name="Bae S.S."/>
        </authorList>
    </citation>
    <scope>NUCLEOTIDE SEQUENCE [LARGE SCALE GENOMIC DNA]</scope>
    <source>
        <strain evidence="3 4">IMCC1616</strain>
    </source>
</reference>
<gene>
    <name evidence="3" type="ORF">AABB81_03770</name>
</gene>
<keyword evidence="1" id="KW-1133">Transmembrane helix</keyword>
<feature type="transmembrane region" description="Helical" evidence="1">
    <location>
        <begin position="67"/>
        <end position="84"/>
    </location>
</feature>
<accession>A0ABU9KXT5</accession>
<sequence>MEDSRLKFIKFVDARRIHVLMASIFLLVFIPPFFSDFSNFNEAFIKVDFLIIVIISYLIIRKIKTSRYVGYVTLLLIVADAFLDMSVLNYLAQIGISYLIIHAFILVLKEAISLKGDTKNLILVSITGYMIIGLIGGFLAAGLEYIFPDSFYHTTGMALELYNFIYYSYVTMTTLGYGDIIPVSEKSQALALMLVISGQLFLSVIIGINIAKFIQKKMK</sequence>
<dbReference type="SUPFAM" id="SSF81324">
    <property type="entry name" value="Voltage-gated potassium channels"/>
    <property type="match status" value="1"/>
</dbReference>
<evidence type="ECO:0000259" key="2">
    <source>
        <dbReference type="Pfam" id="PF07885"/>
    </source>
</evidence>
<feature type="transmembrane region" description="Helical" evidence="1">
    <location>
        <begin position="90"/>
        <end position="108"/>
    </location>
</feature>
<name>A0ABU9KXT5_9FLAO</name>